<protein>
    <recommendedName>
        <fullName evidence="2">Sporulation membrane protein YtrI C-terminal domain-containing protein</fullName>
    </recommendedName>
</protein>
<dbReference type="Pfam" id="PF26347">
    <property type="entry name" value="YtrI_sporulation"/>
    <property type="match status" value="1"/>
</dbReference>
<keyword evidence="4" id="KW-1185">Reference proteome</keyword>
<dbReference type="InterPro" id="IPR058620">
    <property type="entry name" value="YtrI_C"/>
</dbReference>
<feature type="domain" description="Sporulation membrane protein YtrI C-terminal" evidence="2">
    <location>
        <begin position="79"/>
        <end position="157"/>
    </location>
</feature>
<name>A0A7X0SPF1_9BACL</name>
<reference evidence="3 4" key="1">
    <citation type="submission" date="2020-08" db="EMBL/GenBank/DDBJ databases">
        <title>Cohnella phylogeny.</title>
        <authorList>
            <person name="Dunlap C."/>
        </authorList>
    </citation>
    <scope>NUCLEOTIDE SEQUENCE [LARGE SCALE GENOMIC DNA]</scope>
    <source>
        <strain evidence="3 4">CBP 2801</strain>
    </source>
</reference>
<keyword evidence="1" id="KW-0812">Transmembrane</keyword>
<gene>
    <name evidence="3" type="ORF">H7C18_16955</name>
</gene>
<organism evidence="3 4">
    <name type="scientific">Cohnella zeiphila</name>
    <dbReference type="NCBI Taxonomy" id="2761120"/>
    <lineage>
        <taxon>Bacteria</taxon>
        <taxon>Bacillati</taxon>
        <taxon>Bacillota</taxon>
        <taxon>Bacilli</taxon>
        <taxon>Bacillales</taxon>
        <taxon>Paenibacillaceae</taxon>
        <taxon>Cohnella</taxon>
    </lineage>
</organism>
<proteinExistence type="predicted"/>
<sequence length="162" mass="18421">MRVPDFKRYRRGMQAMAYLVCGMIIGAAIYSAMVLDQTSRIADQNYQLKEQLNLTESQLLADRRVTVIRSIVVFVLEPEGKKQKMSTVQETDIKNRLEKDLSILKGRSVYDIGSDAQLVRKLLENKTYTGVAEQNVTVRIKTMLVADSVLQVWAEAELKPPQ</sequence>
<evidence type="ECO:0000256" key="1">
    <source>
        <dbReference type="SAM" id="Phobius"/>
    </source>
</evidence>
<dbReference type="EMBL" id="JACJVO010000021">
    <property type="protein sequence ID" value="MBB6732614.1"/>
    <property type="molecule type" value="Genomic_DNA"/>
</dbReference>
<keyword evidence="1" id="KW-1133">Transmembrane helix</keyword>
<evidence type="ECO:0000259" key="2">
    <source>
        <dbReference type="Pfam" id="PF26347"/>
    </source>
</evidence>
<keyword evidence="1" id="KW-0472">Membrane</keyword>
<feature type="transmembrane region" description="Helical" evidence="1">
    <location>
        <begin position="15"/>
        <end position="35"/>
    </location>
</feature>
<evidence type="ECO:0000313" key="3">
    <source>
        <dbReference type="EMBL" id="MBB6732614.1"/>
    </source>
</evidence>
<accession>A0A7X0SPF1</accession>
<dbReference type="Proteomes" id="UP000564644">
    <property type="component" value="Unassembled WGS sequence"/>
</dbReference>
<dbReference type="AlphaFoldDB" id="A0A7X0SPF1"/>
<dbReference type="RefSeq" id="WP_185130280.1">
    <property type="nucleotide sequence ID" value="NZ_JACJVO010000021.1"/>
</dbReference>
<evidence type="ECO:0000313" key="4">
    <source>
        <dbReference type="Proteomes" id="UP000564644"/>
    </source>
</evidence>
<comment type="caution">
    <text evidence="3">The sequence shown here is derived from an EMBL/GenBank/DDBJ whole genome shotgun (WGS) entry which is preliminary data.</text>
</comment>